<dbReference type="Gene3D" id="3.20.20.370">
    <property type="entry name" value="Glycoside hydrolase/deacetylase"/>
    <property type="match status" value="1"/>
</dbReference>
<feature type="domain" description="SLH" evidence="2">
    <location>
        <begin position="156"/>
        <end position="219"/>
    </location>
</feature>
<dbReference type="InterPro" id="IPR011330">
    <property type="entry name" value="Glyco_hydro/deAcase_b/a-brl"/>
</dbReference>
<dbReference type="SUPFAM" id="SSF88713">
    <property type="entry name" value="Glycoside hydrolase/deacetylase"/>
    <property type="match status" value="1"/>
</dbReference>
<dbReference type="CDD" id="cd10970">
    <property type="entry name" value="CE4_DAC_u1_6s"/>
    <property type="match status" value="1"/>
</dbReference>
<reference evidence="4" key="1">
    <citation type="submission" date="2021-04" db="EMBL/GenBank/DDBJ databases">
        <title>Draft genome sequence of Xylanibacillus composti strain K13.</title>
        <authorList>
            <person name="Uke A."/>
            <person name="Chhe C."/>
            <person name="Baramee S."/>
            <person name="Kosugi A."/>
        </authorList>
    </citation>
    <scope>NUCLEOTIDE SEQUENCE</scope>
    <source>
        <strain evidence="4">K13</strain>
    </source>
</reference>
<accession>A0A8J4M4L2</accession>
<dbReference type="GO" id="GO:0016810">
    <property type="term" value="F:hydrolase activity, acting on carbon-nitrogen (but not peptide) bonds"/>
    <property type="evidence" value="ECO:0007669"/>
    <property type="project" value="InterPro"/>
</dbReference>
<keyword evidence="1" id="KW-0732">Signal</keyword>
<dbReference type="InterPro" id="IPR051465">
    <property type="entry name" value="Cell_Envelope_Struct_Comp"/>
</dbReference>
<evidence type="ECO:0000259" key="3">
    <source>
        <dbReference type="PROSITE" id="PS51677"/>
    </source>
</evidence>
<dbReference type="Pfam" id="PF01522">
    <property type="entry name" value="Polysacc_deac_1"/>
    <property type="match status" value="1"/>
</dbReference>
<dbReference type="Pfam" id="PF00395">
    <property type="entry name" value="SLH"/>
    <property type="match status" value="2"/>
</dbReference>
<evidence type="ECO:0000313" key="5">
    <source>
        <dbReference type="Proteomes" id="UP000677918"/>
    </source>
</evidence>
<dbReference type="Proteomes" id="UP000677918">
    <property type="component" value="Unassembled WGS sequence"/>
</dbReference>
<evidence type="ECO:0000256" key="1">
    <source>
        <dbReference type="SAM" id="SignalP"/>
    </source>
</evidence>
<evidence type="ECO:0000259" key="2">
    <source>
        <dbReference type="PROSITE" id="PS51272"/>
    </source>
</evidence>
<organism evidence="4 5">
    <name type="scientific">Xylanibacillus composti</name>
    <dbReference type="NCBI Taxonomy" id="1572762"/>
    <lineage>
        <taxon>Bacteria</taxon>
        <taxon>Bacillati</taxon>
        <taxon>Bacillota</taxon>
        <taxon>Bacilli</taxon>
        <taxon>Bacillales</taxon>
        <taxon>Paenibacillaceae</taxon>
        <taxon>Xylanibacillus</taxon>
    </lineage>
</organism>
<evidence type="ECO:0008006" key="6">
    <source>
        <dbReference type="Google" id="ProtNLM"/>
    </source>
</evidence>
<keyword evidence="5" id="KW-1185">Reference proteome</keyword>
<dbReference type="InterPro" id="IPR002509">
    <property type="entry name" value="NODB_dom"/>
</dbReference>
<proteinExistence type="predicted"/>
<sequence>MILRKWIACTLILVLLFSGGFSGEAKAENHAAFHDVTSTFWAAEAIHEMAKIGVINGYEGNLFKPNDPVTREEFAALLAKTFNLDQPASSPTFSDVAASRWSYAAIESAKDYFPGYSVGSGAPYFDPKAEATREDVASALVRTLGYIDDQQHESILHAFRDAADITPQLRADVALAARKGLVSGYENGTFRPKATVTRAETAAILYRAVYGPIPDSTSDSALKRPSYSGITDFSQAVGWYGTVSQSADPNRVIEGVSSVSLSTDSEHTTTAARVQNLALDLSEAQNLMLRLHVEDISRLSKIEVRLSSTSNMAAYLGHAHTRWQLVQGWNEIIIPMDKFAPSGNETFENIMTTLQVSVTQRGDLPVTVVFDALYRDHGGRGKVMIQFDDGWESVYTKAYPMMKEKGLVGNIGIVSNLVGNPNYAKLDQLKEMYADGWDIFNHTANHPRLTSLTEELAEVELSSAKAFLMRNRFTRAADYMAYPYGDFNDSIVDIAGKYSRFARTITPDFEVDSPINPYRMKAIELVNDIDPAVYQEAIRSAADHGTTVIFFLHRIEEAGDDSIILHTDDFQAFLDYLDSSRDEVDVVSISEWYKTIEN</sequence>
<dbReference type="InterPro" id="IPR001119">
    <property type="entry name" value="SLH_dom"/>
</dbReference>
<dbReference type="PANTHER" id="PTHR43308">
    <property type="entry name" value="OUTER MEMBRANE PROTEIN ALPHA-RELATED"/>
    <property type="match status" value="1"/>
</dbReference>
<dbReference type="AlphaFoldDB" id="A0A8J4M4L2"/>
<gene>
    <name evidence="4" type="ORF">XYCOK13_36150</name>
</gene>
<dbReference type="PANTHER" id="PTHR43308:SF5">
    <property type="entry name" value="S-LAYER PROTEIN _ PEPTIDOGLYCAN ENDO-BETA-N-ACETYLGLUCOSAMINIDASE"/>
    <property type="match status" value="1"/>
</dbReference>
<feature type="domain" description="SLH" evidence="2">
    <location>
        <begin position="29"/>
        <end position="92"/>
    </location>
</feature>
<comment type="caution">
    <text evidence="4">The sequence shown here is derived from an EMBL/GenBank/DDBJ whole genome shotgun (WGS) entry which is preliminary data.</text>
</comment>
<feature type="domain" description="NodB homology" evidence="3">
    <location>
        <begin position="381"/>
        <end position="598"/>
    </location>
</feature>
<protein>
    <recommendedName>
        <fullName evidence="6">Polysaccharide deacetylase</fullName>
    </recommendedName>
</protein>
<dbReference type="PROSITE" id="PS51272">
    <property type="entry name" value="SLH"/>
    <property type="match status" value="3"/>
</dbReference>
<dbReference type="GO" id="GO:0005975">
    <property type="term" value="P:carbohydrate metabolic process"/>
    <property type="evidence" value="ECO:0007669"/>
    <property type="project" value="InterPro"/>
</dbReference>
<feature type="signal peptide" evidence="1">
    <location>
        <begin position="1"/>
        <end position="27"/>
    </location>
</feature>
<feature type="chain" id="PRO_5035246551" description="Polysaccharide deacetylase" evidence="1">
    <location>
        <begin position="28"/>
        <end position="598"/>
    </location>
</feature>
<dbReference type="EMBL" id="BOVK01000058">
    <property type="protein sequence ID" value="GIQ70791.1"/>
    <property type="molecule type" value="Genomic_DNA"/>
</dbReference>
<dbReference type="PROSITE" id="PS51677">
    <property type="entry name" value="NODB"/>
    <property type="match status" value="1"/>
</dbReference>
<evidence type="ECO:0000313" key="4">
    <source>
        <dbReference type="EMBL" id="GIQ70791.1"/>
    </source>
</evidence>
<feature type="domain" description="SLH" evidence="2">
    <location>
        <begin position="93"/>
        <end position="154"/>
    </location>
</feature>
<dbReference type="RefSeq" id="WP_213413602.1">
    <property type="nucleotide sequence ID" value="NZ_BOVK01000058.1"/>
</dbReference>
<name>A0A8J4M4L2_9BACL</name>